<evidence type="ECO:0000256" key="4">
    <source>
        <dbReference type="ARBA" id="ARBA00022964"/>
    </source>
</evidence>
<dbReference type="SMART" id="SM00702">
    <property type="entry name" value="P4Hc"/>
    <property type="match status" value="1"/>
</dbReference>
<dbReference type="InterPro" id="IPR006620">
    <property type="entry name" value="Pro_4_hyd_alph"/>
</dbReference>
<name>A0A2S4MAE9_9BURK</name>
<evidence type="ECO:0000256" key="2">
    <source>
        <dbReference type="ARBA" id="ARBA00022723"/>
    </source>
</evidence>
<evidence type="ECO:0000256" key="6">
    <source>
        <dbReference type="ARBA" id="ARBA00023004"/>
    </source>
</evidence>
<evidence type="ECO:0000256" key="5">
    <source>
        <dbReference type="ARBA" id="ARBA00023002"/>
    </source>
</evidence>
<organism evidence="8 9">
    <name type="scientific">Paraburkholderia eburnea</name>
    <dbReference type="NCBI Taxonomy" id="1189126"/>
    <lineage>
        <taxon>Bacteria</taxon>
        <taxon>Pseudomonadati</taxon>
        <taxon>Pseudomonadota</taxon>
        <taxon>Betaproteobacteria</taxon>
        <taxon>Burkholderiales</taxon>
        <taxon>Burkholderiaceae</taxon>
        <taxon>Paraburkholderia</taxon>
    </lineage>
</organism>
<dbReference type="OrthoDB" id="269774at2"/>
<evidence type="ECO:0000256" key="1">
    <source>
        <dbReference type="ARBA" id="ARBA00001961"/>
    </source>
</evidence>
<dbReference type="InterPro" id="IPR005123">
    <property type="entry name" value="Oxoglu/Fe-dep_dioxygenase_dom"/>
</dbReference>
<keyword evidence="9" id="KW-1185">Reference proteome</keyword>
<keyword evidence="3" id="KW-0847">Vitamin C</keyword>
<dbReference type="EMBL" id="PQGA01000006">
    <property type="protein sequence ID" value="POR51589.1"/>
    <property type="molecule type" value="Genomic_DNA"/>
</dbReference>
<evidence type="ECO:0000259" key="7">
    <source>
        <dbReference type="PROSITE" id="PS51471"/>
    </source>
</evidence>
<dbReference type="AlphaFoldDB" id="A0A2S4MAE9"/>
<dbReference type="Gene3D" id="2.60.120.620">
    <property type="entry name" value="q2cbj1_9rhob like domain"/>
    <property type="match status" value="1"/>
</dbReference>
<feature type="domain" description="Fe2OG dioxygenase" evidence="7">
    <location>
        <begin position="169"/>
        <end position="278"/>
    </location>
</feature>
<proteinExistence type="predicted"/>
<dbReference type="GO" id="GO:0005506">
    <property type="term" value="F:iron ion binding"/>
    <property type="evidence" value="ECO:0007669"/>
    <property type="project" value="InterPro"/>
</dbReference>
<dbReference type="Pfam" id="PF13640">
    <property type="entry name" value="2OG-FeII_Oxy_3"/>
    <property type="match status" value="1"/>
</dbReference>
<evidence type="ECO:0000313" key="8">
    <source>
        <dbReference type="EMBL" id="POR51589.1"/>
    </source>
</evidence>
<dbReference type="PANTHER" id="PTHR10869">
    <property type="entry name" value="PROLYL 4-HYDROXYLASE ALPHA SUBUNIT"/>
    <property type="match status" value="1"/>
</dbReference>
<dbReference type="Proteomes" id="UP000237381">
    <property type="component" value="Unassembled WGS sequence"/>
</dbReference>
<sequence>MFIDAAWEAWLATNVERGCSAQSMIDVMVEAGFDRAEAGAAVSNVTRAEAGTKASPARAAPGAYQYDRCPVAQGNVIRAFDRDVKVTMRCERPQIVVFDDVLTAAECEELIARSMPRLRRSTTVNPQTGREDVIQNRSSQGAWYPRGEDAFIERIDRRFASLMNWPVENGEALQVLHYGSGAEYRPHFDYFPPEQAGSAVHTARGGQRVATLIVYLNDVADGGETVFPDAGIAITGRRGSAVYFRYMNGQRQLDALTLHGGAPVRQGEKWIATRWMREQAHG</sequence>
<dbReference type="InterPro" id="IPR044862">
    <property type="entry name" value="Pro_4_hyd_alph_FE2OG_OXY"/>
</dbReference>
<reference evidence="8 9" key="1">
    <citation type="submission" date="2018-01" db="EMBL/GenBank/DDBJ databases">
        <title>Genomic Encyclopedia of Type Strains, Phase III (KMG-III): the genomes of soil and plant-associated and newly described type strains.</title>
        <authorList>
            <person name="Whitman W."/>
        </authorList>
    </citation>
    <scope>NUCLEOTIDE SEQUENCE [LARGE SCALE GENOMIC DNA]</scope>
    <source>
        <strain evidence="8 9">JCM 18070</strain>
    </source>
</reference>
<evidence type="ECO:0000313" key="9">
    <source>
        <dbReference type="Proteomes" id="UP000237381"/>
    </source>
</evidence>
<dbReference type="PANTHER" id="PTHR10869:SF246">
    <property type="entry name" value="TRANSMEMBRANE PROLYL 4-HYDROXYLASE"/>
    <property type="match status" value="1"/>
</dbReference>
<dbReference type="RefSeq" id="WP_103704834.1">
    <property type="nucleotide sequence ID" value="NZ_PQGA01000006.1"/>
</dbReference>
<dbReference type="GO" id="GO:0031418">
    <property type="term" value="F:L-ascorbic acid binding"/>
    <property type="evidence" value="ECO:0007669"/>
    <property type="project" value="UniProtKB-KW"/>
</dbReference>
<gene>
    <name evidence="8" type="ORF">B0G62_106123</name>
</gene>
<keyword evidence="4" id="KW-0223">Dioxygenase</keyword>
<comment type="cofactor">
    <cofactor evidence="1">
        <name>L-ascorbate</name>
        <dbReference type="ChEBI" id="CHEBI:38290"/>
    </cofactor>
</comment>
<keyword evidence="2" id="KW-0479">Metal-binding</keyword>
<dbReference type="InterPro" id="IPR045054">
    <property type="entry name" value="P4HA-like"/>
</dbReference>
<keyword evidence="6" id="KW-0408">Iron</keyword>
<dbReference type="GO" id="GO:0004656">
    <property type="term" value="F:procollagen-proline 4-dioxygenase activity"/>
    <property type="evidence" value="ECO:0007669"/>
    <property type="project" value="TreeGrafter"/>
</dbReference>
<dbReference type="PROSITE" id="PS51471">
    <property type="entry name" value="FE2OG_OXY"/>
    <property type="match status" value="1"/>
</dbReference>
<accession>A0A2S4MAE9</accession>
<comment type="caution">
    <text evidence="8">The sequence shown here is derived from an EMBL/GenBank/DDBJ whole genome shotgun (WGS) entry which is preliminary data.</text>
</comment>
<keyword evidence="5" id="KW-0560">Oxidoreductase</keyword>
<evidence type="ECO:0000256" key="3">
    <source>
        <dbReference type="ARBA" id="ARBA00022896"/>
    </source>
</evidence>
<protein>
    <submittedName>
        <fullName evidence="8">Prolyl 4-hydroxylase</fullName>
    </submittedName>
</protein>